<evidence type="ECO:0000313" key="4">
    <source>
        <dbReference type="EMBL" id="CAJ0928377.1"/>
    </source>
</evidence>
<evidence type="ECO:0008006" key="6">
    <source>
        <dbReference type="Google" id="ProtNLM"/>
    </source>
</evidence>
<evidence type="ECO:0000256" key="2">
    <source>
        <dbReference type="ARBA" id="ARBA00023180"/>
    </source>
</evidence>
<proteinExistence type="predicted"/>
<dbReference type="InterPro" id="IPR050831">
    <property type="entry name" value="CEA_cell_adhesion"/>
</dbReference>
<comment type="caution">
    <text evidence="4">The sequence shown here is derived from an EMBL/GenBank/DDBJ whole genome shotgun (WGS) entry which is preliminary data.</text>
</comment>
<reference evidence="4" key="1">
    <citation type="submission" date="2023-07" db="EMBL/GenBank/DDBJ databases">
        <authorList>
            <person name="Stuckert A."/>
        </authorList>
    </citation>
    <scope>NUCLEOTIDE SEQUENCE</scope>
</reference>
<evidence type="ECO:0000256" key="1">
    <source>
        <dbReference type="ARBA" id="ARBA00022729"/>
    </source>
</evidence>
<dbReference type="InterPro" id="IPR036179">
    <property type="entry name" value="Ig-like_dom_sf"/>
</dbReference>
<dbReference type="Proteomes" id="UP001176940">
    <property type="component" value="Unassembled WGS sequence"/>
</dbReference>
<name>A0ABN9L0J8_9NEOB</name>
<keyword evidence="2" id="KW-0325">Glycoprotein</keyword>
<dbReference type="InterPro" id="IPR013783">
    <property type="entry name" value="Ig-like_fold"/>
</dbReference>
<dbReference type="PANTHER" id="PTHR44427:SF1">
    <property type="entry name" value="CARCINOEMBRYONIC ANTIGEN-RELATED CELL ADHESION MOLECULE 1"/>
    <property type="match status" value="1"/>
</dbReference>
<keyword evidence="5" id="KW-1185">Reference proteome</keyword>
<dbReference type="EMBL" id="CAUEEQ010005102">
    <property type="protein sequence ID" value="CAJ0928377.1"/>
    <property type="molecule type" value="Genomic_DNA"/>
</dbReference>
<dbReference type="PANTHER" id="PTHR44427">
    <property type="entry name" value="CARCINOEMBRYONIC ANTIGEN-RELATED CELL ADHESION MOLECULE 19"/>
    <property type="match status" value="1"/>
</dbReference>
<evidence type="ECO:0000313" key="5">
    <source>
        <dbReference type="Proteomes" id="UP001176940"/>
    </source>
</evidence>
<organism evidence="4 5">
    <name type="scientific">Ranitomeya imitator</name>
    <name type="common">mimic poison frog</name>
    <dbReference type="NCBI Taxonomy" id="111125"/>
    <lineage>
        <taxon>Eukaryota</taxon>
        <taxon>Metazoa</taxon>
        <taxon>Chordata</taxon>
        <taxon>Craniata</taxon>
        <taxon>Vertebrata</taxon>
        <taxon>Euteleostomi</taxon>
        <taxon>Amphibia</taxon>
        <taxon>Batrachia</taxon>
        <taxon>Anura</taxon>
        <taxon>Neobatrachia</taxon>
        <taxon>Hyloidea</taxon>
        <taxon>Dendrobatidae</taxon>
        <taxon>Dendrobatinae</taxon>
        <taxon>Ranitomeya</taxon>
    </lineage>
</organism>
<dbReference type="Gene3D" id="2.60.40.10">
    <property type="entry name" value="Immunoglobulins"/>
    <property type="match status" value="1"/>
</dbReference>
<protein>
    <recommendedName>
        <fullName evidence="6">Immunoglobulin V-set domain-containing protein</fullName>
    </recommendedName>
</protein>
<sequence length="157" mass="16994">MELETFAKCLFCPVTMSPRFLRKEDIDMSGSHSAILGGFILSVLLHACLGASTKLKIDVIPSNPKAGNTVTLNVIGVEGTILFTSWYRGLSTSATDQILTHVNGKDIKGEKFFSDASCSQNGSLVIQNFQTSFNGEYTVQIQTNINLQDGQVTVNGE</sequence>
<gene>
    <name evidence="4" type="ORF">RIMI_LOCUS3402542</name>
</gene>
<accession>A0ABN9L0J8</accession>
<keyword evidence="3" id="KW-0393">Immunoglobulin domain</keyword>
<evidence type="ECO:0000256" key="3">
    <source>
        <dbReference type="ARBA" id="ARBA00023319"/>
    </source>
</evidence>
<keyword evidence="1" id="KW-0732">Signal</keyword>
<dbReference type="SUPFAM" id="SSF48726">
    <property type="entry name" value="Immunoglobulin"/>
    <property type="match status" value="1"/>
</dbReference>